<organism evidence="6 7">
    <name type="scientific">Allochromatium warmingii</name>
    <name type="common">Chromatium warmingii</name>
    <dbReference type="NCBI Taxonomy" id="61595"/>
    <lineage>
        <taxon>Bacteria</taxon>
        <taxon>Pseudomonadati</taxon>
        <taxon>Pseudomonadota</taxon>
        <taxon>Gammaproteobacteria</taxon>
        <taxon>Chromatiales</taxon>
        <taxon>Chromatiaceae</taxon>
        <taxon>Allochromatium</taxon>
    </lineage>
</organism>
<dbReference type="PANTHER" id="PTHR38101">
    <property type="entry name" value="UPF0307 PROTEIN YJGA"/>
    <property type="match status" value="1"/>
</dbReference>
<gene>
    <name evidence="5" type="primary">darP</name>
    <name evidence="6" type="ORF">SAMN05421644_12219</name>
</gene>
<protein>
    <recommendedName>
        <fullName evidence="5">Dual-action ribosomal maturation protein DarP</fullName>
    </recommendedName>
    <alternativeName>
        <fullName evidence="5">Large ribosomal subunit assembly factor DarP</fullName>
    </alternativeName>
</protein>
<keyword evidence="1 5" id="KW-0963">Cytoplasm</keyword>
<reference evidence="7" key="1">
    <citation type="submission" date="2016-10" db="EMBL/GenBank/DDBJ databases">
        <authorList>
            <person name="Varghese N."/>
            <person name="Submissions S."/>
        </authorList>
    </citation>
    <scope>NUCLEOTIDE SEQUENCE [LARGE SCALE GENOMIC DNA]</scope>
    <source>
        <strain evidence="7">DSM 173</strain>
    </source>
</reference>
<dbReference type="GO" id="GO:0005829">
    <property type="term" value="C:cytosol"/>
    <property type="evidence" value="ECO:0007669"/>
    <property type="project" value="TreeGrafter"/>
</dbReference>
<keyword evidence="2 5" id="KW-0690">Ribosome biogenesis</keyword>
<dbReference type="PANTHER" id="PTHR38101:SF1">
    <property type="entry name" value="UPF0307 PROTEIN YJGA"/>
    <property type="match status" value="1"/>
</dbReference>
<evidence type="ECO:0000256" key="3">
    <source>
        <dbReference type="ARBA" id="ARBA00022730"/>
    </source>
</evidence>
<keyword evidence="7" id="KW-1185">Reference proteome</keyword>
<dbReference type="AlphaFoldDB" id="A0A1H3G1L3"/>
<dbReference type="STRING" id="61595.SAMN05421644_12219"/>
<evidence type="ECO:0000256" key="1">
    <source>
        <dbReference type="ARBA" id="ARBA00022490"/>
    </source>
</evidence>
<dbReference type="GO" id="GO:1902626">
    <property type="term" value="P:assembly of large subunit precursor of preribosome"/>
    <property type="evidence" value="ECO:0007669"/>
    <property type="project" value="UniProtKB-UniRule"/>
</dbReference>
<comment type="subcellular location">
    <subcellularLocation>
        <location evidence="5">Cytoplasm</location>
    </subcellularLocation>
    <text evidence="5">Associates with late stage pre-50S ribosomal subunits.</text>
</comment>
<proteinExistence type="inferred from homology"/>
<evidence type="ECO:0000256" key="2">
    <source>
        <dbReference type="ARBA" id="ARBA00022517"/>
    </source>
</evidence>
<dbReference type="SUPFAM" id="SSF158710">
    <property type="entry name" value="PSPTO4464-like"/>
    <property type="match status" value="1"/>
</dbReference>
<evidence type="ECO:0000256" key="5">
    <source>
        <dbReference type="HAMAP-Rule" id="MF_00765"/>
    </source>
</evidence>
<dbReference type="GO" id="GO:0043022">
    <property type="term" value="F:ribosome binding"/>
    <property type="evidence" value="ECO:0007669"/>
    <property type="project" value="UniProtKB-UniRule"/>
</dbReference>
<dbReference type="InterPro" id="IPR023153">
    <property type="entry name" value="DarP_sf"/>
</dbReference>
<sequence>MYASEAGDGWNVLCELNHQPIQITDIPMHDDPDELEYADRDELPFGPSKSQIKRDKLALQVLAERMASLPRAELERLNLSEATWAALDETPRIKDVRARKRHWKRIANLLEREDMAAAHALMNGAEERERAATAHHHALERWRERLISEGDAAMTELLEQYPQIDRQPLRALVRAAQRDAQHHKPDAPRKLFRFLRESLSSD</sequence>
<dbReference type="Pfam" id="PF04751">
    <property type="entry name" value="DarP"/>
    <property type="match status" value="1"/>
</dbReference>
<dbReference type="HAMAP" id="MF_00765">
    <property type="entry name" value="DarP"/>
    <property type="match status" value="1"/>
</dbReference>
<comment type="function">
    <text evidence="5">Member of a network of 50S ribosomal subunit biogenesis factors which assembles along the 30S-50S interface, preventing incorrect 23S rRNA structures from forming. Promotes peptidyl transferase center (PTC) maturation.</text>
</comment>
<accession>A0A1H3G1L3</accession>
<keyword evidence="3 5" id="KW-0699">rRNA-binding</keyword>
<dbReference type="CDD" id="cd16331">
    <property type="entry name" value="YjgA-like"/>
    <property type="match status" value="1"/>
</dbReference>
<name>A0A1H3G1L3_ALLWA</name>
<dbReference type="Proteomes" id="UP000198672">
    <property type="component" value="Unassembled WGS sequence"/>
</dbReference>
<evidence type="ECO:0000256" key="4">
    <source>
        <dbReference type="ARBA" id="ARBA00022884"/>
    </source>
</evidence>
<dbReference type="EMBL" id="FNOW01000022">
    <property type="protein sequence ID" value="SDX97242.1"/>
    <property type="molecule type" value="Genomic_DNA"/>
</dbReference>
<keyword evidence="4 5" id="KW-0694">RNA-binding</keyword>
<dbReference type="NCBIfam" id="NF003593">
    <property type="entry name" value="PRK05255.1-1"/>
    <property type="match status" value="1"/>
</dbReference>
<comment type="similarity">
    <text evidence="5">Belongs to the DarP family.</text>
</comment>
<evidence type="ECO:0000313" key="6">
    <source>
        <dbReference type="EMBL" id="SDX97242.1"/>
    </source>
</evidence>
<dbReference type="InterPro" id="IPR006839">
    <property type="entry name" value="DarP"/>
</dbReference>
<evidence type="ECO:0000313" key="7">
    <source>
        <dbReference type="Proteomes" id="UP000198672"/>
    </source>
</evidence>
<dbReference type="Gene3D" id="1.10.60.30">
    <property type="entry name" value="PSPTO4464-like domains"/>
    <property type="match status" value="2"/>
</dbReference>
<dbReference type="GO" id="GO:0019843">
    <property type="term" value="F:rRNA binding"/>
    <property type="evidence" value="ECO:0007669"/>
    <property type="project" value="UniProtKB-UniRule"/>
</dbReference>